<keyword evidence="1" id="KW-0472">Membrane</keyword>
<reference evidence="2 3" key="1">
    <citation type="journal article" date="2020" name="Microbiol. Resour. Announc.">
        <title>Draft Genome Sequence of a Cladosporium Species Isolated from the Mesophotic Ascidian Didemnum maculosum.</title>
        <authorList>
            <person name="Gioti A."/>
            <person name="Siaperas R."/>
            <person name="Nikolaivits E."/>
            <person name="Le Goff G."/>
            <person name="Ouazzani J."/>
            <person name="Kotoulas G."/>
            <person name="Topakas E."/>
        </authorList>
    </citation>
    <scope>NUCLEOTIDE SEQUENCE [LARGE SCALE GENOMIC DNA]</scope>
    <source>
        <strain evidence="2 3">TM138-S3</strain>
    </source>
</reference>
<accession>A0AB34KW24</accession>
<feature type="transmembrane region" description="Helical" evidence="1">
    <location>
        <begin position="48"/>
        <end position="67"/>
    </location>
</feature>
<feature type="transmembrane region" description="Helical" evidence="1">
    <location>
        <begin position="701"/>
        <end position="722"/>
    </location>
</feature>
<dbReference type="EMBL" id="JAAQHG020000005">
    <property type="protein sequence ID" value="KAL1589253.1"/>
    <property type="molecule type" value="Genomic_DNA"/>
</dbReference>
<keyword evidence="1" id="KW-0812">Transmembrane</keyword>
<dbReference type="RefSeq" id="XP_069232358.1">
    <property type="nucleotide sequence ID" value="XM_069370816.1"/>
</dbReference>
<dbReference type="GeneID" id="96003654"/>
<gene>
    <name evidence="2" type="ORF">WHR41_02210</name>
</gene>
<protein>
    <submittedName>
        <fullName evidence="2">Uncharacterized protein</fullName>
    </submittedName>
</protein>
<sequence length="782" mass="88188">MSQLQDQVEAISLCDYPSNNRNRRISEATLELENELQLSEKRRWPMTLLVQIASFFWMLPIIALLTLNLKKYIIGPSAYCPNQDCFVGWFNPVSSVPQSNLQSFDRRDHNLLGGLQLAAKALEIWFELIAVALVYLITFHIAEKKDGLPIGFLTRPSYFSYLPSMVDPLLWRTLPGLFNLKAVRSRMRYRIRVYLFIGFTVFLCILCNLMGPATAVLAIPSLQWIETPLIGDQIFTSSNAEAFPFNDSYFYWRTPHCSSENFTNLQLSCAAAPYAWKLDAWVEDYLASGEYVYGQTQEFNVKFMVNQSFSATSNVYANQAYYDLTWWAPARQMISNLDDDLQWMMATSLGFARSELDEVYKITKKSSLVNTPESYASYNRSLLLSIQRNGPILGSLVQVHADLNNELTRTTIIDDGRQIRCYLGYQLGLTPFIVTNSSVNYTKCIRAGEGWSPRNKHYDFTILGEHDNRTGSFSPDVGVSIFSSDKAQFFKDGALPSWLPPECLIEGQLPASVGCDWDRLFETDAQNDVFNRTQNVTTIEMLTKSGKDEPALRFTVDFVAFLNFTTYQVDPSPLTNPATIAQTAFLPRTGSSIYVDPAWILAAWTVDNNGVVSTNRTLAREVVHTLDQMRWGIAPRGNDSYPLDIVALLPVMQALTLIDFNTEKAAPGVTFQNARADHPLLVRHAKMYVWAYGLGSRTSKLGFTVALLGVCVVLIQIVFGLVDRRKHRSSTQLLVAALEHVPADEFKGIEHREAKIAKMRFHVAGNHTGAGKYAFRKLIGRA</sequence>
<evidence type="ECO:0000313" key="3">
    <source>
        <dbReference type="Proteomes" id="UP000803884"/>
    </source>
</evidence>
<organism evidence="2 3">
    <name type="scientific">Cladosporium halotolerans</name>
    <dbReference type="NCBI Taxonomy" id="1052096"/>
    <lineage>
        <taxon>Eukaryota</taxon>
        <taxon>Fungi</taxon>
        <taxon>Dikarya</taxon>
        <taxon>Ascomycota</taxon>
        <taxon>Pezizomycotina</taxon>
        <taxon>Dothideomycetes</taxon>
        <taxon>Dothideomycetidae</taxon>
        <taxon>Cladosporiales</taxon>
        <taxon>Cladosporiaceae</taxon>
        <taxon>Cladosporium</taxon>
    </lineage>
</organism>
<keyword evidence="3" id="KW-1185">Reference proteome</keyword>
<feature type="transmembrane region" description="Helical" evidence="1">
    <location>
        <begin position="193"/>
        <end position="219"/>
    </location>
</feature>
<proteinExistence type="predicted"/>
<comment type="caution">
    <text evidence="2">The sequence shown here is derived from an EMBL/GenBank/DDBJ whole genome shotgun (WGS) entry which is preliminary data.</text>
</comment>
<dbReference type="AlphaFoldDB" id="A0AB34KW24"/>
<evidence type="ECO:0000313" key="2">
    <source>
        <dbReference type="EMBL" id="KAL1589253.1"/>
    </source>
</evidence>
<keyword evidence="1" id="KW-1133">Transmembrane helix</keyword>
<dbReference type="Proteomes" id="UP000803884">
    <property type="component" value="Unassembled WGS sequence"/>
</dbReference>
<evidence type="ECO:0000256" key="1">
    <source>
        <dbReference type="SAM" id="Phobius"/>
    </source>
</evidence>
<name>A0AB34KW24_9PEZI</name>
<feature type="transmembrane region" description="Helical" evidence="1">
    <location>
        <begin position="124"/>
        <end position="142"/>
    </location>
</feature>